<name>A0ABD3QWT2_9STRA</name>
<sequence length="380" mass="42786">MNASTKLRVLLGLLLLLPTTGFLTSPHRSCTTPPDRLHLAQDSDQATARRASSSRPRRPPPSTRSRDRSSSTREVEKRRAPHQFDHTKEEARPFLDDPVAIVQSQSANEDAPSYVFSGDEVENLQLTVVADESHLIHMSLDELFPNLQFSEKFNADGEFRDSLRSAMREDIFDSTPAYMGMSEKARRMLLLPDSSLQGSWNCKQFVEMAATANGDREENSSQPQLRMRKLTNVLKSSLGESAPTGDEFMEKIGSLCGSKPSTHWIDIVGIVDRRIPHSWHQDTGRSPNGDTFTVLLGFPKEDNYDGVGVFSHAVKLKYERVAKDDHPINEPVVYPGLQIDEEYIVRPKFAKGKEILLFRDIDVIHSSPDVAFRSSVMRFM</sequence>
<evidence type="ECO:0000313" key="3">
    <source>
        <dbReference type="EMBL" id="KAL3804404.1"/>
    </source>
</evidence>
<dbReference type="Proteomes" id="UP001516023">
    <property type="component" value="Unassembled WGS sequence"/>
</dbReference>
<organism evidence="3 4">
    <name type="scientific">Cyclotella cryptica</name>
    <dbReference type="NCBI Taxonomy" id="29204"/>
    <lineage>
        <taxon>Eukaryota</taxon>
        <taxon>Sar</taxon>
        <taxon>Stramenopiles</taxon>
        <taxon>Ochrophyta</taxon>
        <taxon>Bacillariophyta</taxon>
        <taxon>Coscinodiscophyceae</taxon>
        <taxon>Thalassiosirophycidae</taxon>
        <taxon>Stephanodiscales</taxon>
        <taxon>Stephanodiscaceae</taxon>
        <taxon>Cyclotella</taxon>
    </lineage>
</organism>
<protein>
    <submittedName>
        <fullName evidence="3">Uncharacterized protein</fullName>
    </submittedName>
</protein>
<keyword evidence="4" id="KW-1185">Reference proteome</keyword>
<feature type="compositionally biased region" description="Low complexity" evidence="1">
    <location>
        <begin position="42"/>
        <end position="54"/>
    </location>
</feature>
<evidence type="ECO:0000256" key="2">
    <source>
        <dbReference type="SAM" id="SignalP"/>
    </source>
</evidence>
<evidence type="ECO:0000313" key="4">
    <source>
        <dbReference type="Proteomes" id="UP001516023"/>
    </source>
</evidence>
<accession>A0ABD3QWT2</accession>
<keyword evidence="2" id="KW-0732">Signal</keyword>
<dbReference type="AlphaFoldDB" id="A0ABD3QWT2"/>
<dbReference type="EMBL" id="JABMIG020000008">
    <property type="protein sequence ID" value="KAL3804404.1"/>
    <property type="molecule type" value="Genomic_DNA"/>
</dbReference>
<gene>
    <name evidence="3" type="ORF">HJC23_011332</name>
</gene>
<proteinExistence type="predicted"/>
<feature type="chain" id="PRO_5044831950" evidence="2">
    <location>
        <begin position="22"/>
        <end position="380"/>
    </location>
</feature>
<reference evidence="3 4" key="1">
    <citation type="journal article" date="2020" name="G3 (Bethesda)">
        <title>Improved Reference Genome for Cyclotella cryptica CCMP332, a Model for Cell Wall Morphogenesis, Salinity Adaptation, and Lipid Production in Diatoms (Bacillariophyta).</title>
        <authorList>
            <person name="Roberts W.R."/>
            <person name="Downey K.M."/>
            <person name="Ruck E.C."/>
            <person name="Traller J.C."/>
            <person name="Alverson A.J."/>
        </authorList>
    </citation>
    <scope>NUCLEOTIDE SEQUENCE [LARGE SCALE GENOMIC DNA]</scope>
    <source>
        <strain evidence="3 4">CCMP332</strain>
    </source>
</reference>
<feature type="compositionally biased region" description="Basic and acidic residues" evidence="1">
    <location>
        <begin position="64"/>
        <end position="95"/>
    </location>
</feature>
<feature type="signal peptide" evidence="2">
    <location>
        <begin position="1"/>
        <end position="21"/>
    </location>
</feature>
<feature type="region of interest" description="Disordered" evidence="1">
    <location>
        <begin position="22"/>
        <end position="95"/>
    </location>
</feature>
<comment type="caution">
    <text evidence="3">The sequence shown here is derived from an EMBL/GenBank/DDBJ whole genome shotgun (WGS) entry which is preliminary data.</text>
</comment>
<evidence type="ECO:0000256" key="1">
    <source>
        <dbReference type="SAM" id="MobiDB-lite"/>
    </source>
</evidence>